<keyword evidence="1" id="KW-1133">Transmembrane helix</keyword>
<evidence type="ECO:0000313" key="2">
    <source>
        <dbReference type="EMBL" id="MRD46257.1"/>
    </source>
</evidence>
<protein>
    <recommendedName>
        <fullName evidence="4">Holin-X, holin superfamily III</fullName>
    </recommendedName>
</protein>
<dbReference type="InterPro" id="IPR009937">
    <property type="entry name" value="Phage_holin_3_6"/>
</dbReference>
<dbReference type="EMBL" id="WJBU01000002">
    <property type="protein sequence ID" value="MRD46257.1"/>
    <property type="molecule type" value="Genomic_DNA"/>
</dbReference>
<keyword evidence="1" id="KW-0812">Transmembrane</keyword>
<evidence type="ECO:0000256" key="1">
    <source>
        <dbReference type="SAM" id="Phobius"/>
    </source>
</evidence>
<sequence length="126" mass="13404">MPMVHPVFTVLITRPELVMDHVAAYTALAQEEASSVGLHVARRVLAWGVAVMALLVFLILCGVAVMLGAMHDDFSWALVVTPGVALVMAVVAVVVARQKLPSKGFTQLRAQLEADSQALRTIGANS</sequence>
<gene>
    <name evidence="2" type="ORF">GHT07_03130</name>
</gene>
<feature type="transmembrane region" description="Helical" evidence="1">
    <location>
        <begin position="44"/>
        <end position="68"/>
    </location>
</feature>
<name>A0A844B3Y4_9BURK</name>
<evidence type="ECO:0000313" key="3">
    <source>
        <dbReference type="Proteomes" id="UP000487350"/>
    </source>
</evidence>
<reference evidence="2 3" key="1">
    <citation type="submission" date="2019-11" db="EMBL/GenBank/DDBJ databases">
        <title>Caenimonas koreensis gen. nov., sp. nov., isolated from activated sludge.</title>
        <authorList>
            <person name="Seung H.R."/>
        </authorList>
    </citation>
    <scope>NUCLEOTIDE SEQUENCE [LARGE SCALE GENOMIC DNA]</scope>
    <source>
        <strain evidence="2 3">EMB320</strain>
    </source>
</reference>
<keyword evidence="1" id="KW-0472">Membrane</keyword>
<dbReference type="Proteomes" id="UP000487350">
    <property type="component" value="Unassembled WGS sequence"/>
</dbReference>
<evidence type="ECO:0008006" key="4">
    <source>
        <dbReference type="Google" id="ProtNLM"/>
    </source>
</evidence>
<dbReference type="AlphaFoldDB" id="A0A844B3Y4"/>
<proteinExistence type="predicted"/>
<organism evidence="2 3">
    <name type="scientific">Caenimonas koreensis DSM 17982</name>
    <dbReference type="NCBI Taxonomy" id="1121255"/>
    <lineage>
        <taxon>Bacteria</taxon>
        <taxon>Pseudomonadati</taxon>
        <taxon>Pseudomonadota</taxon>
        <taxon>Betaproteobacteria</taxon>
        <taxon>Burkholderiales</taxon>
        <taxon>Comamonadaceae</taxon>
        <taxon>Caenimonas</taxon>
    </lineage>
</organism>
<dbReference type="Pfam" id="PF07332">
    <property type="entry name" value="Phage_holin_3_6"/>
    <property type="match status" value="1"/>
</dbReference>
<feature type="transmembrane region" description="Helical" evidence="1">
    <location>
        <begin position="74"/>
        <end position="96"/>
    </location>
</feature>
<keyword evidence="3" id="KW-1185">Reference proteome</keyword>
<comment type="caution">
    <text evidence="2">The sequence shown here is derived from an EMBL/GenBank/DDBJ whole genome shotgun (WGS) entry which is preliminary data.</text>
</comment>
<accession>A0A844B3Y4</accession>